<gene>
    <name evidence="3" type="ORF">ENV54_03720</name>
</gene>
<evidence type="ECO:0000313" key="3">
    <source>
        <dbReference type="EMBL" id="HGH60390.1"/>
    </source>
</evidence>
<organism evidence="3">
    <name type="scientific">Desulfomonile tiedjei</name>
    <dbReference type="NCBI Taxonomy" id="2358"/>
    <lineage>
        <taxon>Bacteria</taxon>
        <taxon>Pseudomonadati</taxon>
        <taxon>Thermodesulfobacteriota</taxon>
        <taxon>Desulfomonilia</taxon>
        <taxon>Desulfomonilales</taxon>
        <taxon>Desulfomonilaceae</taxon>
        <taxon>Desulfomonile</taxon>
    </lineage>
</organism>
<keyword evidence="2" id="KW-0067">ATP-binding</keyword>
<dbReference type="AlphaFoldDB" id="A0A7C4ESX2"/>
<keyword evidence="1" id="KW-0547">Nucleotide-binding</keyword>
<dbReference type="InterPro" id="IPR005702">
    <property type="entry name" value="Wzc-like_C"/>
</dbReference>
<dbReference type="PANTHER" id="PTHR32309">
    <property type="entry name" value="TYROSINE-PROTEIN KINASE"/>
    <property type="match status" value="1"/>
</dbReference>
<dbReference type="Gene3D" id="3.40.50.300">
    <property type="entry name" value="P-loop containing nucleotide triphosphate hydrolases"/>
    <property type="match status" value="1"/>
</dbReference>
<dbReference type="InterPro" id="IPR027417">
    <property type="entry name" value="P-loop_NTPase"/>
</dbReference>
<dbReference type="EMBL" id="DTGT01000118">
    <property type="protein sequence ID" value="HGH60390.1"/>
    <property type="molecule type" value="Genomic_DNA"/>
</dbReference>
<dbReference type="GO" id="GO:0005886">
    <property type="term" value="C:plasma membrane"/>
    <property type="evidence" value="ECO:0007669"/>
    <property type="project" value="TreeGrafter"/>
</dbReference>
<name>A0A7C4ESX2_9BACT</name>
<sequence length="220" mass="24340">MIKELAQSYADEFHRLQWELFPEDKMQTGRVIQITASRFSEGVTTTTLALAATIAASPQREQGVIVVEANLRDPSVQRFLSFESGGSLARVMGHGDDVWPHIQTVEALGVAVLPAGSVADAVPSGGEVETAFNNIGRTLEKLRGRYRYILVDTPPVIPFRDSNVIATMTDGILFVVEAEVTRSQVVDFSLKKLSAVQGKILGLVLNKRQFHIPQWLYRYL</sequence>
<dbReference type="PANTHER" id="PTHR32309:SF13">
    <property type="entry name" value="FERRIC ENTEROBACTIN TRANSPORT PROTEIN FEPE"/>
    <property type="match status" value="1"/>
</dbReference>
<dbReference type="SUPFAM" id="SSF52540">
    <property type="entry name" value="P-loop containing nucleoside triphosphate hydrolases"/>
    <property type="match status" value="1"/>
</dbReference>
<evidence type="ECO:0000256" key="1">
    <source>
        <dbReference type="ARBA" id="ARBA00022741"/>
    </source>
</evidence>
<protein>
    <submittedName>
        <fullName evidence="3">Uncharacterized protein</fullName>
    </submittedName>
</protein>
<dbReference type="GO" id="GO:0004713">
    <property type="term" value="F:protein tyrosine kinase activity"/>
    <property type="evidence" value="ECO:0007669"/>
    <property type="project" value="TreeGrafter"/>
</dbReference>
<accession>A0A7C4ESX2</accession>
<dbReference type="InterPro" id="IPR050445">
    <property type="entry name" value="Bact_polysacc_biosynth/exp"/>
</dbReference>
<reference evidence="3" key="1">
    <citation type="journal article" date="2020" name="mSystems">
        <title>Genome- and Community-Level Interaction Insights into Carbon Utilization and Element Cycling Functions of Hydrothermarchaeota in Hydrothermal Sediment.</title>
        <authorList>
            <person name="Zhou Z."/>
            <person name="Liu Y."/>
            <person name="Xu W."/>
            <person name="Pan J."/>
            <person name="Luo Z.H."/>
            <person name="Li M."/>
        </authorList>
    </citation>
    <scope>NUCLEOTIDE SEQUENCE [LARGE SCALE GENOMIC DNA]</scope>
    <source>
        <strain evidence="3">SpSt-769</strain>
    </source>
</reference>
<proteinExistence type="predicted"/>
<comment type="caution">
    <text evidence="3">The sequence shown here is derived from an EMBL/GenBank/DDBJ whole genome shotgun (WGS) entry which is preliminary data.</text>
</comment>
<evidence type="ECO:0000256" key="2">
    <source>
        <dbReference type="ARBA" id="ARBA00022840"/>
    </source>
</evidence>
<dbReference type="CDD" id="cd05387">
    <property type="entry name" value="BY-kinase"/>
    <property type="match status" value="1"/>
</dbReference>